<keyword evidence="1 3" id="KW-0853">WD repeat</keyword>
<keyword evidence="2" id="KW-0677">Repeat</keyword>
<evidence type="ECO:0000256" key="1">
    <source>
        <dbReference type="ARBA" id="ARBA00022574"/>
    </source>
</evidence>
<dbReference type="PROSITE" id="PS00678">
    <property type="entry name" value="WD_REPEATS_1"/>
    <property type="match status" value="1"/>
</dbReference>
<keyword evidence="4" id="KW-0418">Kinase</keyword>
<dbReference type="InterPro" id="IPR019775">
    <property type="entry name" value="WD40_repeat_CS"/>
</dbReference>
<dbReference type="GO" id="GO:0016301">
    <property type="term" value="F:kinase activity"/>
    <property type="evidence" value="ECO:0007669"/>
    <property type="project" value="UniProtKB-KW"/>
</dbReference>
<dbReference type="SMART" id="SM00320">
    <property type="entry name" value="WD40"/>
    <property type="match status" value="3"/>
</dbReference>
<reference evidence="4" key="1">
    <citation type="submission" date="2020-03" db="EMBL/GenBank/DDBJ databases">
        <title>Transcriptomic Profiling of the Digestive Tract of the Rat Flea, Xenopsylla cheopis, Following Blood Feeding and Infection with Yersinia pestis.</title>
        <authorList>
            <person name="Bland D.M."/>
            <person name="Martens C.A."/>
            <person name="Virtaneva K."/>
            <person name="Kanakabandi K."/>
            <person name="Long D."/>
            <person name="Rosenke R."/>
            <person name="Saturday G.A."/>
            <person name="Hoyt F.H."/>
            <person name="Bruno D.P."/>
            <person name="Ribeiro J.M.C."/>
            <person name="Hinnebusch J."/>
        </authorList>
    </citation>
    <scope>NUCLEOTIDE SEQUENCE</scope>
</reference>
<dbReference type="PROSITE" id="PS50294">
    <property type="entry name" value="WD_REPEATS_REGION"/>
    <property type="match status" value="1"/>
</dbReference>
<evidence type="ECO:0000256" key="3">
    <source>
        <dbReference type="PROSITE-ProRule" id="PRU00221"/>
    </source>
</evidence>
<dbReference type="InterPro" id="IPR036322">
    <property type="entry name" value="WD40_repeat_dom_sf"/>
</dbReference>
<dbReference type="InterPro" id="IPR015943">
    <property type="entry name" value="WD40/YVTN_repeat-like_dom_sf"/>
</dbReference>
<dbReference type="InterPro" id="IPR001680">
    <property type="entry name" value="WD40_rpt"/>
</dbReference>
<dbReference type="PANTHER" id="PTHR19854">
    <property type="entry name" value="TRANSDUCIN BETA-LIKE 3"/>
    <property type="match status" value="1"/>
</dbReference>
<organism evidence="4">
    <name type="scientific">Xenopsylla cheopis</name>
    <name type="common">Oriental rat flea</name>
    <name type="synonym">Pulex cheopis</name>
    <dbReference type="NCBI Taxonomy" id="163159"/>
    <lineage>
        <taxon>Eukaryota</taxon>
        <taxon>Metazoa</taxon>
        <taxon>Ecdysozoa</taxon>
        <taxon>Arthropoda</taxon>
        <taxon>Hexapoda</taxon>
        <taxon>Insecta</taxon>
        <taxon>Pterygota</taxon>
        <taxon>Neoptera</taxon>
        <taxon>Endopterygota</taxon>
        <taxon>Siphonaptera</taxon>
        <taxon>Pulicidae</taxon>
        <taxon>Xenopsyllinae</taxon>
        <taxon>Xenopsylla</taxon>
    </lineage>
</organism>
<dbReference type="Pfam" id="PF00400">
    <property type="entry name" value="WD40"/>
    <property type="match status" value="2"/>
</dbReference>
<proteinExistence type="predicted"/>
<name>A0A6M2DL34_XENCH</name>
<evidence type="ECO:0000313" key="4">
    <source>
        <dbReference type="EMBL" id="NOV45781.1"/>
    </source>
</evidence>
<dbReference type="Gene3D" id="2.130.10.10">
    <property type="entry name" value="YVTN repeat-like/Quinoprotein amine dehydrogenase"/>
    <property type="match status" value="2"/>
</dbReference>
<dbReference type="SUPFAM" id="SSF50978">
    <property type="entry name" value="WD40 repeat-like"/>
    <property type="match status" value="1"/>
</dbReference>
<keyword evidence="4" id="KW-0675">Receptor</keyword>
<dbReference type="AlphaFoldDB" id="A0A6M2DL34"/>
<protein>
    <submittedName>
        <fullName evidence="4">Putative receptor for activated c kinase operophtera brumata</fullName>
    </submittedName>
</protein>
<dbReference type="EMBL" id="GIIL01002055">
    <property type="protein sequence ID" value="NOV45781.1"/>
    <property type="molecule type" value="Transcribed_RNA"/>
</dbReference>
<sequence>MAILPPDPVYILRGNAPVQSLAFHKGFDRLYCGKQEGTVDIWGLQTNRIENSLKIGDNAIINLFHTNDNLITQDKIGKIKFWNFGLKGYEIGEVIYTDYIGFCRFSISKNLLIVPEKDSVIKAYDMQAKLTTKLVPDEAKSFGIVMCTKIIKLQNEICVLVAYESGDLLLWNLNKCKVLSSLKLSEFPITLDYDETANRGVYGSSSNIIHVFSIKLSTEELFKKCDINLKNDGINQVQIRYDKKVFASGGWDGCLRIFSWKSLRPLAVMNAHNGPINSISYSEDKISTWSKPILAAAGTDGNISLWDLYN</sequence>
<feature type="repeat" description="WD" evidence="3">
    <location>
        <begin position="269"/>
        <end position="310"/>
    </location>
</feature>
<keyword evidence="4" id="KW-0808">Transferase</keyword>
<dbReference type="PROSITE" id="PS50082">
    <property type="entry name" value="WD_REPEATS_2"/>
    <property type="match status" value="1"/>
</dbReference>
<accession>A0A6M2DL34</accession>
<evidence type="ECO:0000256" key="2">
    <source>
        <dbReference type="ARBA" id="ARBA00022737"/>
    </source>
</evidence>
<dbReference type="PANTHER" id="PTHR19854:SF1">
    <property type="entry name" value="GUANINE NUCLEOTIDE-BINDING PROTEIN SUBUNIT BETA-LIKE PROTEIN 1"/>
    <property type="match status" value="1"/>
</dbReference>